<evidence type="ECO:0000259" key="4">
    <source>
        <dbReference type="PROSITE" id="PS50893"/>
    </source>
</evidence>
<dbReference type="AlphaFoldDB" id="A0A625PQ54"/>
<accession>A0A625PQ54</accession>
<sequence length="274" mass="31225">MALIDLIEASKKFGDKIVLNEVNFSANEGEKIAIIGKNGEGKSTFLKTLLGTLPLDSGRIIRQNGKSIAMLSQTVDFNANLSVKEAIKQELVEIYNTLEKYEILHKKLEEDPSNKDYLQKIDTLMTLIDSKDAWSIESKIIRVLKEFSLLEYENRIISTLSGGEIRRVGLCILLLKNPDILLLDEPTNHLDVYMTSFLEELLKNSKMCVIFISHDRYFIDAIAHKCVEVEQGKLSIFKGGYANYLEKKTQILQSLAKSHETLLKQLKSEEEWLR</sequence>
<dbReference type="Pfam" id="PF12848">
    <property type="entry name" value="ABC_tran_Xtn"/>
    <property type="match status" value="1"/>
</dbReference>
<dbReference type="InterPro" id="IPR051309">
    <property type="entry name" value="ABCF_ATPase"/>
</dbReference>
<feature type="non-terminal residue" evidence="5">
    <location>
        <position position="274"/>
    </location>
</feature>
<dbReference type="InterPro" id="IPR003439">
    <property type="entry name" value="ABC_transporter-like_ATP-bd"/>
</dbReference>
<dbReference type="Gene3D" id="3.40.50.300">
    <property type="entry name" value="P-loop containing nucleotide triphosphate hydrolases"/>
    <property type="match status" value="1"/>
</dbReference>
<dbReference type="EMBL" id="AALIOW010000013">
    <property type="protein sequence ID" value="EDA0008254.1"/>
    <property type="molecule type" value="Genomic_DNA"/>
</dbReference>
<dbReference type="GO" id="GO:0016887">
    <property type="term" value="F:ATP hydrolysis activity"/>
    <property type="evidence" value="ECO:0007669"/>
    <property type="project" value="InterPro"/>
</dbReference>
<dbReference type="GO" id="GO:0005524">
    <property type="term" value="F:ATP binding"/>
    <property type="evidence" value="ECO:0007669"/>
    <property type="project" value="UniProtKB-KW"/>
</dbReference>
<proteinExistence type="predicted"/>
<dbReference type="PROSITE" id="PS50893">
    <property type="entry name" value="ABC_TRANSPORTER_2"/>
    <property type="match status" value="1"/>
</dbReference>
<dbReference type="CDD" id="cd03221">
    <property type="entry name" value="ABCF_EF-3"/>
    <property type="match status" value="1"/>
</dbReference>
<dbReference type="Pfam" id="PF00005">
    <property type="entry name" value="ABC_tran"/>
    <property type="match status" value="1"/>
</dbReference>
<evidence type="ECO:0000256" key="3">
    <source>
        <dbReference type="SAM" id="Coils"/>
    </source>
</evidence>
<gene>
    <name evidence="5" type="ORF">F9A25_06175</name>
</gene>
<evidence type="ECO:0000313" key="5">
    <source>
        <dbReference type="EMBL" id="EDA0008254.1"/>
    </source>
</evidence>
<protein>
    <submittedName>
        <fullName evidence="5">ABC-F family ATP-binding cassette domain-containing protein</fullName>
    </submittedName>
</protein>
<keyword evidence="1" id="KW-0547">Nucleotide-binding</keyword>
<dbReference type="FunFam" id="3.40.50.300:FF:000011">
    <property type="entry name" value="Putative ABC transporter ATP-binding component"/>
    <property type="match status" value="1"/>
</dbReference>
<dbReference type="PANTHER" id="PTHR42855:SF1">
    <property type="entry name" value="ABC TRANSPORTER DOMAIN-CONTAINING PROTEIN"/>
    <property type="match status" value="1"/>
</dbReference>
<dbReference type="SUPFAM" id="SSF52540">
    <property type="entry name" value="P-loop containing nucleoside triphosphate hydrolases"/>
    <property type="match status" value="1"/>
</dbReference>
<dbReference type="InterPro" id="IPR027417">
    <property type="entry name" value="P-loop_NTPase"/>
</dbReference>
<organism evidence="5">
    <name type="scientific">Campylobacter jejuni</name>
    <dbReference type="NCBI Taxonomy" id="197"/>
    <lineage>
        <taxon>Bacteria</taxon>
        <taxon>Pseudomonadati</taxon>
        <taxon>Campylobacterota</taxon>
        <taxon>Epsilonproteobacteria</taxon>
        <taxon>Campylobacterales</taxon>
        <taxon>Campylobacteraceae</taxon>
        <taxon>Campylobacter</taxon>
    </lineage>
</organism>
<name>A0A625PQ54_CAMJU</name>
<dbReference type="InterPro" id="IPR003593">
    <property type="entry name" value="AAA+_ATPase"/>
</dbReference>
<comment type="caution">
    <text evidence="5">The sequence shown here is derived from an EMBL/GenBank/DDBJ whole genome shotgun (WGS) entry which is preliminary data.</text>
</comment>
<keyword evidence="3" id="KW-0175">Coiled coil</keyword>
<feature type="domain" description="ABC transporter" evidence="4">
    <location>
        <begin position="4"/>
        <end position="256"/>
    </location>
</feature>
<dbReference type="PANTHER" id="PTHR42855">
    <property type="entry name" value="ABC TRANSPORTER ATP-BINDING SUBUNIT"/>
    <property type="match status" value="1"/>
</dbReference>
<keyword evidence="2 5" id="KW-0067">ATP-binding</keyword>
<reference evidence="5" key="1">
    <citation type="submission" date="2019-10" db="EMBL/GenBank/DDBJ databases">
        <authorList>
            <consortium name="NARMS: The National Antimicrobial Resistance Monitoring System"/>
        </authorList>
    </citation>
    <scope>NUCLEOTIDE SEQUENCE</scope>
    <source>
        <strain evidence="5">FSIS11924937</strain>
    </source>
</reference>
<evidence type="ECO:0000256" key="2">
    <source>
        <dbReference type="ARBA" id="ARBA00022840"/>
    </source>
</evidence>
<dbReference type="PROSITE" id="PS00211">
    <property type="entry name" value="ABC_TRANSPORTER_1"/>
    <property type="match status" value="1"/>
</dbReference>
<dbReference type="SMART" id="SM00382">
    <property type="entry name" value="AAA"/>
    <property type="match status" value="1"/>
</dbReference>
<evidence type="ECO:0000256" key="1">
    <source>
        <dbReference type="ARBA" id="ARBA00022741"/>
    </source>
</evidence>
<dbReference type="InterPro" id="IPR032781">
    <property type="entry name" value="ABC_tran_Xtn"/>
</dbReference>
<feature type="coiled-coil region" evidence="3">
    <location>
        <begin position="84"/>
        <end position="111"/>
    </location>
</feature>
<dbReference type="InterPro" id="IPR017871">
    <property type="entry name" value="ABC_transporter-like_CS"/>
</dbReference>